<dbReference type="RefSeq" id="WP_126396531.1">
    <property type="nucleotide sequence ID" value="NZ_AP018907.1"/>
</dbReference>
<dbReference type="KEGG" id="blag:BLTE_00540"/>
<reference evidence="1 2" key="1">
    <citation type="submission" date="2018-08" db="EMBL/GenBank/DDBJ databases">
        <title>Complete genome sequencing of Blastochloris tepida GI.</title>
        <authorList>
            <person name="Tsukatani Y."/>
            <person name="Mori H."/>
        </authorList>
    </citation>
    <scope>NUCLEOTIDE SEQUENCE [LARGE SCALE GENOMIC DNA]</scope>
    <source>
        <strain evidence="1 2">GI</strain>
    </source>
</reference>
<evidence type="ECO:0000313" key="1">
    <source>
        <dbReference type="EMBL" id="BBF91369.1"/>
    </source>
</evidence>
<protein>
    <submittedName>
        <fullName evidence="1">Uncharacterized protein</fullName>
    </submittedName>
</protein>
<evidence type="ECO:0000313" key="2">
    <source>
        <dbReference type="Proteomes" id="UP000266934"/>
    </source>
</evidence>
<dbReference type="EMBL" id="AP018907">
    <property type="protein sequence ID" value="BBF91369.1"/>
    <property type="molecule type" value="Genomic_DNA"/>
</dbReference>
<dbReference type="AlphaFoldDB" id="A0A348FVN6"/>
<accession>A0A348FVN6</accession>
<proteinExistence type="predicted"/>
<sequence length="74" mass="8316">MSQTLQAKLDGMCQSLGDYISTAKDYNLQDIAMYLKMARLAIQMEMNMVSNDELKQFCEALGDCRSVPPSHANH</sequence>
<organism evidence="1 2">
    <name type="scientific">Blastochloris tepida</name>
    <dbReference type="NCBI Taxonomy" id="2233851"/>
    <lineage>
        <taxon>Bacteria</taxon>
        <taxon>Pseudomonadati</taxon>
        <taxon>Pseudomonadota</taxon>
        <taxon>Alphaproteobacteria</taxon>
        <taxon>Hyphomicrobiales</taxon>
        <taxon>Blastochloridaceae</taxon>
        <taxon>Blastochloris</taxon>
    </lineage>
</organism>
<dbReference type="OrthoDB" id="9849733at2"/>
<keyword evidence="2" id="KW-1185">Reference proteome</keyword>
<gene>
    <name evidence="1" type="ORF">BLTE_00540</name>
</gene>
<dbReference type="Proteomes" id="UP000266934">
    <property type="component" value="Chromosome"/>
</dbReference>
<name>A0A348FVN6_9HYPH</name>